<proteinExistence type="predicted"/>
<dbReference type="InterPro" id="IPR029045">
    <property type="entry name" value="ClpP/crotonase-like_dom_sf"/>
</dbReference>
<dbReference type="SUPFAM" id="SSF52096">
    <property type="entry name" value="ClpP/crotonase"/>
    <property type="match status" value="1"/>
</dbReference>
<dbReference type="Gene3D" id="3.90.226.10">
    <property type="entry name" value="2-enoyl-CoA Hydratase, Chain A, domain 1"/>
    <property type="match status" value="1"/>
</dbReference>
<name>A0ABX6KVS0_CHRGL</name>
<dbReference type="PANTHER" id="PTHR32060">
    <property type="entry name" value="TAIL-SPECIFIC PROTEASE"/>
    <property type="match status" value="1"/>
</dbReference>
<dbReference type="Proteomes" id="UP000501570">
    <property type="component" value="Chromosome"/>
</dbReference>
<evidence type="ECO:0000313" key="3">
    <source>
        <dbReference type="Proteomes" id="UP000501570"/>
    </source>
</evidence>
<dbReference type="SMART" id="SM00245">
    <property type="entry name" value="TSPc"/>
    <property type="match status" value="1"/>
</dbReference>
<dbReference type="RefSeq" id="WP_168239483.1">
    <property type="nucleotide sequence ID" value="NZ_CP050995.1"/>
</dbReference>
<dbReference type="InterPro" id="IPR005151">
    <property type="entry name" value="Tail-specific_protease"/>
</dbReference>
<keyword evidence="3" id="KW-1185">Reference proteome</keyword>
<feature type="domain" description="Tail specific protease" evidence="1">
    <location>
        <begin position="346"/>
        <end position="528"/>
    </location>
</feature>
<reference evidence="2 3" key="1">
    <citation type="submission" date="2019-09" db="EMBL/GenBank/DDBJ databases">
        <title>FDA dAtabase for Regulatory Grade micrObial Sequences (FDA-ARGOS): Supporting development and validation of Infectious Disease Dx tests.</title>
        <authorList>
            <person name="Sciortino C."/>
            <person name="Tallon L."/>
            <person name="Sadzewicz L."/>
            <person name="Vavikolanu K."/>
            <person name="Mehta A."/>
            <person name="Aluvathingal J."/>
            <person name="Nadendla S."/>
            <person name="Nandy P."/>
            <person name="Geyer C."/>
            <person name="Yan Y."/>
            <person name="Sichtig H."/>
        </authorList>
    </citation>
    <scope>NUCLEOTIDE SEQUENCE [LARGE SCALE GENOMIC DNA]</scope>
    <source>
        <strain evidence="2 3">FDAARGOS_636</strain>
    </source>
</reference>
<dbReference type="Gene3D" id="2.30.42.10">
    <property type="match status" value="1"/>
</dbReference>
<dbReference type="Pfam" id="PF03572">
    <property type="entry name" value="Peptidase_S41"/>
    <property type="match status" value="1"/>
</dbReference>
<evidence type="ECO:0000259" key="1">
    <source>
        <dbReference type="SMART" id="SM00245"/>
    </source>
</evidence>
<evidence type="ECO:0000313" key="2">
    <source>
        <dbReference type="EMBL" id="QIY92607.1"/>
    </source>
</evidence>
<dbReference type="InterPro" id="IPR036034">
    <property type="entry name" value="PDZ_sf"/>
</dbReference>
<accession>A0ABX6KVS0</accession>
<dbReference type="EMBL" id="CP050995">
    <property type="protein sequence ID" value="QIY92607.1"/>
    <property type="molecule type" value="Genomic_DNA"/>
</dbReference>
<organism evidence="2 3">
    <name type="scientific">Chryseobacterium gallinarum</name>
    <dbReference type="NCBI Taxonomy" id="1324352"/>
    <lineage>
        <taxon>Bacteria</taxon>
        <taxon>Pseudomonadati</taxon>
        <taxon>Bacteroidota</taxon>
        <taxon>Flavobacteriia</taxon>
        <taxon>Flavobacteriales</taxon>
        <taxon>Weeksellaceae</taxon>
        <taxon>Chryseobacterium group</taxon>
        <taxon>Chryseobacterium</taxon>
    </lineage>
</organism>
<protein>
    <recommendedName>
        <fullName evidence="1">Tail specific protease domain-containing protein</fullName>
    </recommendedName>
</protein>
<dbReference type="PANTHER" id="PTHR32060:SF30">
    <property type="entry name" value="CARBOXY-TERMINAL PROCESSING PROTEASE CTPA"/>
    <property type="match status" value="1"/>
</dbReference>
<gene>
    <name evidence="2" type="ORF">FOB44_18965</name>
</gene>
<sequence length="553" mass="63931">MKTLYPLMRKHFIFILLFFSFNFSAQILSETQKLESLCRVWGFLKYYHPSVAKGNLEWDRQLLHKIDELKGINDKKALNKLYSQWIESLGNVPVCKKCKVIEGKSYFLKNFDLGWIDNSDVFSKKVSEKLHYIENNRNTGDHYYFGVGNRKIYFRNEKSYGAGYTSKSIALLELFRYWNYIEYFFPYKYETDQPWNDVLTEMIPKFLLANNDESYHLALAELVAKTDDSHAYLYSKHISLSLYGNRKVPVEYSYAEGKLLVTKINSTRFREKSLLNIGDVIYDIEGKTIPEMVNSFAKYVPASNSWGKLHKVKNFFLMSPKDSVAMKIERSGQNLMVTAKTYYSKDIITEKSIAPAKWKFIDPEKKTGYVDMGIIEKEDLDEMYGSLKSAQSIIFDLRNYPRQTIIPLSRLLLPATVPYYRFNFPETNYPGKFYSITNSIGRNNPEYYKGNVVVLVNESTQSQAETTVMMLKQHPKAKVIGSNTSGANGDVITFKIAGLDTRFTGLGAYYPDGRETQRIGIIPDIIVRPTIEGHKEGKDEVLERALHYIKTNE</sequence>